<gene>
    <name evidence="1" type="ORF">SAMN05444390_101865</name>
</gene>
<evidence type="ECO:0000313" key="1">
    <source>
        <dbReference type="EMBL" id="SEF91585.1"/>
    </source>
</evidence>
<dbReference type="EMBL" id="FNVQ01000001">
    <property type="protein sequence ID" value="SEF91585.1"/>
    <property type="molecule type" value="Genomic_DNA"/>
</dbReference>
<accession>A0A1H5VWA2</accession>
<dbReference type="Proteomes" id="UP000236745">
    <property type="component" value="Unassembled WGS sequence"/>
</dbReference>
<sequence>MSGFRIWDNNSSDEEQEEFECLDCGCTTSEADFESVDDEMNQQRPRCPDCQSSHRISRATCECGEPATHEVDSGFVCDDCHDHYVSGYNRD</sequence>
<proteinExistence type="predicted"/>
<dbReference type="OrthoDB" id="9156453at2"/>
<name>A0A1H5VWA2_9GAMM</name>
<keyword evidence="2" id="KW-1185">Reference proteome</keyword>
<evidence type="ECO:0000313" key="2">
    <source>
        <dbReference type="Proteomes" id="UP000236745"/>
    </source>
</evidence>
<protein>
    <submittedName>
        <fullName evidence="1">Uncharacterized protein</fullName>
    </submittedName>
</protein>
<dbReference type="AlphaFoldDB" id="A0A1H5VWA2"/>
<organism evidence="1 2">
    <name type="scientific">Marinobacterium lutimaris</name>
    <dbReference type="NCBI Taxonomy" id="568106"/>
    <lineage>
        <taxon>Bacteria</taxon>
        <taxon>Pseudomonadati</taxon>
        <taxon>Pseudomonadota</taxon>
        <taxon>Gammaproteobacteria</taxon>
        <taxon>Oceanospirillales</taxon>
        <taxon>Oceanospirillaceae</taxon>
        <taxon>Marinobacterium</taxon>
    </lineage>
</organism>
<dbReference type="RefSeq" id="WP_104001819.1">
    <property type="nucleotide sequence ID" value="NZ_FNVQ01000001.1"/>
</dbReference>
<reference evidence="1 2" key="1">
    <citation type="submission" date="2016-10" db="EMBL/GenBank/DDBJ databases">
        <authorList>
            <person name="de Groot N.N."/>
        </authorList>
    </citation>
    <scope>NUCLEOTIDE SEQUENCE [LARGE SCALE GENOMIC DNA]</scope>
    <source>
        <strain evidence="1 2">DSM 22012</strain>
    </source>
</reference>